<dbReference type="InterPro" id="IPR013830">
    <property type="entry name" value="SGNH_hydro"/>
</dbReference>
<dbReference type="Pfam" id="PF13472">
    <property type="entry name" value="Lipase_GDSL_2"/>
    <property type="match status" value="1"/>
</dbReference>
<feature type="domain" description="SGNH hydrolase-type esterase" evidence="2">
    <location>
        <begin position="28"/>
        <end position="186"/>
    </location>
</feature>
<dbReference type="InterPro" id="IPR051532">
    <property type="entry name" value="Ester_Hydrolysis_Enzymes"/>
</dbReference>
<evidence type="ECO:0000256" key="1">
    <source>
        <dbReference type="SAM" id="SignalP"/>
    </source>
</evidence>
<dbReference type="GO" id="GO:0004622">
    <property type="term" value="F:phosphatidylcholine lysophospholipase activity"/>
    <property type="evidence" value="ECO:0007669"/>
    <property type="project" value="TreeGrafter"/>
</dbReference>
<proteinExistence type="predicted"/>
<dbReference type="InterPro" id="IPR036514">
    <property type="entry name" value="SGNH_hydro_sf"/>
</dbReference>
<dbReference type="Gene3D" id="3.40.50.1110">
    <property type="entry name" value="SGNH hydrolase"/>
    <property type="match status" value="1"/>
</dbReference>
<dbReference type="SUPFAM" id="SSF52266">
    <property type="entry name" value="SGNH hydrolase"/>
    <property type="match status" value="1"/>
</dbReference>
<protein>
    <submittedName>
        <fullName evidence="3">Acyl-CoA thioesterase-1</fullName>
    </submittedName>
</protein>
<feature type="signal peptide" evidence="1">
    <location>
        <begin position="1"/>
        <end position="20"/>
    </location>
</feature>
<reference evidence="3 4" key="1">
    <citation type="submission" date="2016-10" db="EMBL/GenBank/DDBJ databases">
        <authorList>
            <person name="de Groot N.N."/>
        </authorList>
    </citation>
    <scope>NUCLEOTIDE SEQUENCE [LARGE SCALE GENOMIC DNA]</scope>
    <source>
        <strain evidence="3 4">DSM 19706</strain>
    </source>
</reference>
<dbReference type="Proteomes" id="UP000199308">
    <property type="component" value="Unassembled WGS sequence"/>
</dbReference>
<evidence type="ECO:0000313" key="3">
    <source>
        <dbReference type="EMBL" id="SET32741.1"/>
    </source>
</evidence>
<dbReference type="PANTHER" id="PTHR30383">
    <property type="entry name" value="THIOESTERASE 1/PROTEASE 1/LYSOPHOSPHOLIPASE L1"/>
    <property type="match status" value="1"/>
</dbReference>
<dbReference type="CDD" id="cd01822">
    <property type="entry name" value="Lysophospholipase_L1_like"/>
    <property type="match status" value="1"/>
</dbReference>
<dbReference type="PANTHER" id="PTHR30383:SF24">
    <property type="entry name" value="THIOESTERASE 1_PROTEASE 1_LYSOPHOSPHOLIPASE L1"/>
    <property type="match status" value="1"/>
</dbReference>
<keyword evidence="1" id="KW-0732">Signal</keyword>
<dbReference type="EMBL" id="FOHK01000006">
    <property type="protein sequence ID" value="SET32741.1"/>
    <property type="molecule type" value="Genomic_DNA"/>
</dbReference>
<evidence type="ECO:0000313" key="4">
    <source>
        <dbReference type="Proteomes" id="UP000199308"/>
    </source>
</evidence>
<dbReference type="RefSeq" id="WP_093329001.1">
    <property type="nucleotide sequence ID" value="NZ_AP027363.1"/>
</dbReference>
<name>A0A1I0DJU5_THASX</name>
<organism evidence="3 4">
    <name type="scientific">Thalassotalea agarivorans</name>
    <name type="common">Thalassomonas agarivorans</name>
    <dbReference type="NCBI Taxonomy" id="349064"/>
    <lineage>
        <taxon>Bacteria</taxon>
        <taxon>Pseudomonadati</taxon>
        <taxon>Pseudomonadota</taxon>
        <taxon>Gammaproteobacteria</taxon>
        <taxon>Alteromonadales</taxon>
        <taxon>Colwelliaceae</taxon>
        <taxon>Thalassotalea</taxon>
    </lineage>
</organism>
<feature type="chain" id="PRO_5011783979" evidence="1">
    <location>
        <begin position="21"/>
        <end position="207"/>
    </location>
</feature>
<keyword evidence="4" id="KW-1185">Reference proteome</keyword>
<evidence type="ECO:0000259" key="2">
    <source>
        <dbReference type="Pfam" id="PF13472"/>
    </source>
</evidence>
<gene>
    <name evidence="3" type="ORF">SAMN05660429_01549</name>
</gene>
<dbReference type="OrthoDB" id="9786188at2"/>
<dbReference type="STRING" id="349064.SAMN05660429_01549"/>
<dbReference type="AlphaFoldDB" id="A0A1I0DJU5"/>
<sequence>MIKKCLVVIALIYTSLLNQAHADQSILLLGDSLSASYGMKAEQGWVSILNKKAESSSPAYTIVNASISGETTAGGLARLPKILAQNNVDHLLIELGGNDGLRGFPPNVIEKNLNQIVALAKTKNINVWIMDIRIPPNYGQRYNTMFSSVFSNVAEKNDITLVPFFMESIAIDSALMQNDGIHPNVEAQPKIAQIMHVEFTSLLAKGQ</sequence>
<accession>A0A1I0DJU5</accession>